<feature type="compositionally biased region" description="Basic and acidic residues" evidence="1">
    <location>
        <begin position="62"/>
        <end position="77"/>
    </location>
</feature>
<name>A0ABS3DQY1_9BACI</name>
<dbReference type="Proteomes" id="UP000663970">
    <property type="component" value="Unassembled WGS sequence"/>
</dbReference>
<sequence length="77" mass="9075">MSEKKKVIHVKDLVIKADNVIIEQQHRGRYDRDESSDRVDPFFGRKRREAGADESSSSSRKHHDDESSDRRGGFRWF</sequence>
<feature type="region of interest" description="Disordered" evidence="1">
    <location>
        <begin position="24"/>
        <end position="77"/>
    </location>
</feature>
<dbReference type="EMBL" id="JAEKJY010000001">
    <property type="protein sequence ID" value="MBN8233744.1"/>
    <property type="molecule type" value="Genomic_DNA"/>
</dbReference>
<accession>A0ABS3DQY1</accession>
<evidence type="ECO:0000256" key="1">
    <source>
        <dbReference type="SAM" id="MobiDB-lite"/>
    </source>
</evidence>
<dbReference type="RefSeq" id="WP_206931714.1">
    <property type="nucleotide sequence ID" value="NZ_JAEKJY010000001.1"/>
</dbReference>
<reference evidence="2 3" key="1">
    <citation type="submission" date="2020-12" db="EMBL/GenBank/DDBJ databases">
        <title>Oil enriched cultivation method for isolating marine PHA-producing bacteria.</title>
        <authorList>
            <person name="Zheng W."/>
            <person name="Yu S."/>
            <person name="Huang Y."/>
        </authorList>
    </citation>
    <scope>NUCLEOTIDE SEQUENCE [LARGE SCALE GENOMIC DNA]</scope>
    <source>
        <strain evidence="2 3">SY-2-6</strain>
    </source>
</reference>
<gene>
    <name evidence="2" type="ORF">JF544_00720</name>
</gene>
<protein>
    <submittedName>
        <fullName evidence="2">Uncharacterized protein</fullName>
    </submittedName>
</protein>
<proteinExistence type="predicted"/>
<feature type="compositionally biased region" description="Basic and acidic residues" evidence="1">
    <location>
        <begin position="24"/>
        <end position="40"/>
    </location>
</feature>
<keyword evidence="3" id="KW-1185">Reference proteome</keyword>
<organism evidence="2 3">
    <name type="scientific">Halobacillus kuroshimensis</name>
    <dbReference type="NCBI Taxonomy" id="302481"/>
    <lineage>
        <taxon>Bacteria</taxon>
        <taxon>Bacillati</taxon>
        <taxon>Bacillota</taxon>
        <taxon>Bacilli</taxon>
        <taxon>Bacillales</taxon>
        <taxon>Bacillaceae</taxon>
        <taxon>Halobacillus</taxon>
    </lineage>
</organism>
<comment type="caution">
    <text evidence="2">The sequence shown here is derived from an EMBL/GenBank/DDBJ whole genome shotgun (WGS) entry which is preliminary data.</text>
</comment>
<evidence type="ECO:0000313" key="3">
    <source>
        <dbReference type="Proteomes" id="UP000663970"/>
    </source>
</evidence>
<evidence type="ECO:0000313" key="2">
    <source>
        <dbReference type="EMBL" id="MBN8233744.1"/>
    </source>
</evidence>